<dbReference type="KEGG" id="ddn:DND132_0969"/>
<gene>
    <name evidence="1" type="ORF">DND132_0969</name>
</gene>
<dbReference type="SMR" id="F0JID0"/>
<dbReference type="RefSeq" id="WP_014321610.1">
    <property type="nucleotide sequence ID" value="NC_016803.1"/>
</dbReference>
<dbReference type="OrthoDB" id="5456223at2"/>
<keyword evidence="2" id="KW-1185">Reference proteome</keyword>
<accession>F0JID0</accession>
<dbReference type="STRING" id="641491.DND132_0969"/>
<dbReference type="HOGENOM" id="CLU_1783737_0_0_7"/>
<evidence type="ECO:0008006" key="3">
    <source>
        <dbReference type="Google" id="ProtNLM"/>
    </source>
</evidence>
<reference evidence="1 2" key="1">
    <citation type="journal article" date="2011" name="J. Bacteriol.">
        <title>Genome sequence of the mercury-methylating strain Desulfovibrio desulfuricans ND132.</title>
        <authorList>
            <person name="Brown S.D."/>
            <person name="Gilmour C.C."/>
            <person name="Kucken A.M."/>
            <person name="Wall J.D."/>
            <person name="Elias D.A."/>
            <person name="Brandt C.C."/>
            <person name="Podar M."/>
            <person name="Chertkov O."/>
            <person name="Held B."/>
            <person name="Bruce D.C."/>
            <person name="Detter J.C."/>
            <person name="Tapia R."/>
            <person name="Han C.S."/>
            <person name="Goodwin L.A."/>
            <person name="Cheng J.F."/>
            <person name="Pitluck S."/>
            <person name="Woyke T."/>
            <person name="Mikhailova N."/>
            <person name="Ivanova N.N."/>
            <person name="Han J."/>
            <person name="Lucas S."/>
            <person name="Lapidus A.L."/>
            <person name="Land M.L."/>
            <person name="Hauser L.J."/>
            <person name="Palumbo A.V."/>
        </authorList>
    </citation>
    <scope>NUCLEOTIDE SEQUENCE [LARGE SCALE GENOMIC DNA]</scope>
    <source>
        <strain evidence="1 2">ND132</strain>
    </source>
</reference>
<dbReference type="AlphaFoldDB" id="F0JID0"/>
<dbReference type="eggNOG" id="ENOG503186W">
    <property type="taxonomic scope" value="Bacteria"/>
</dbReference>
<evidence type="ECO:0000313" key="2">
    <source>
        <dbReference type="Proteomes" id="UP000007845"/>
    </source>
</evidence>
<organism evidence="1 2">
    <name type="scientific">Pseudodesulfovibrio mercurii</name>
    <dbReference type="NCBI Taxonomy" id="641491"/>
    <lineage>
        <taxon>Bacteria</taxon>
        <taxon>Pseudomonadati</taxon>
        <taxon>Thermodesulfobacteriota</taxon>
        <taxon>Desulfovibrionia</taxon>
        <taxon>Desulfovibrionales</taxon>
        <taxon>Desulfovibrionaceae</taxon>
    </lineage>
</organism>
<protein>
    <recommendedName>
        <fullName evidence="3">Osmotically inducible protein OsmC</fullName>
    </recommendedName>
</protein>
<proteinExistence type="predicted"/>
<name>F0JID0_9BACT</name>
<dbReference type="Proteomes" id="UP000007845">
    <property type="component" value="Chromosome"/>
</dbReference>
<sequence length="145" mass="16383">MPEVTFARNVATGKDTYKLGSCFSEEFVFDLNSVSVEERNQDHTGARLLCAAALACFCNTFYNELVNSGAEVKFIHASANTEKEQDLTMRTHYCAMSIELEAGMNEKYMHIFDEVAEHMLNGSLLTYSLEEAMSIDYNFKLTFVD</sequence>
<dbReference type="EMBL" id="CP003220">
    <property type="protein sequence ID" value="EGB14182.1"/>
    <property type="molecule type" value="Genomic_DNA"/>
</dbReference>
<evidence type="ECO:0000313" key="1">
    <source>
        <dbReference type="EMBL" id="EGB14182.1"/>
    </source>
</evidence>